<dbReference type="Proteomes" id="UP000655751">
    <property type="component" value="Unassembled WGS sequence"/>
</dbReference>
<dbReference type="AlphaFoldDB" id="A0A931I7Q0"/>
<keyword evidence="2" id="KW-0812">Transmembrane</keyword>
<keyword evidence="2" id="KW-0472">Membrane</keyword>
<feature type="region of interest" description="Disordered" evidence="1">
    <location>
        <begin position="1"/>
        <end position="33"/>
    </location>
</feature>
<gene>
    <name evidence="3" type="ORF">IT779_04795</name>
</gene>
<evidence type="ECO:0000313" key="4">
    <source>
        <dbReference type="Proteomes" id="UP000655751"/>
    </source>
</evidence>
<feature type="transmembrane region" description="Helical" evidence="2">
    <location>
        <begin position="50"/>
        <end position="69"/>
    </location>
</feature>
<organism evidence="3 4">
    <name type="scientific">Nocardia bovistercoris</name>
    <dbReference type="NCBI Taxonomy" id="2785916"/>
    <lineage>
        <taxon>Bacteria</taxon>
        <taxon>Bacillati</taxon>
        <taxon>Actinomycetota</taxon>
        <taxon>Actinomycetes</taxon>
        <taxon>Mycobacteriales</taxon>
        <taxon>Nocardiaceae</taxon>
        <taxon>Nocardia</taxon>
    </lineage>
</organism>
<comment type="caution">
    <text evidence="3">The sequence shown here is derived from an EMBL/GenBank/DDBJ whole genome shotgun (WGS) entry which is preliminary data.</text>
</comment>
<accession>A0A931I7Q0</accession>
<evidence type="ECO:0000256" key="2">
    <source>
        <dbReference type="SAM" id="Phobius"/>
    </source>
</evidence>
<name>A0A931I7Q0_9NOCA</name>
<reference evidence="3" key="1">
    <citation type="submission" date="2020-11" db="EMBL/GenBank/DDBJ databases">
        <title>Nocardia NEAU-351.nov., a novel actinomycete isolated from the cow dung.</title>
        <authorList>
            <person name="Zhang X."/>
        </authorList>
    </citation>
    <scope>NUCLEOTIDE SEQUENCE</scope>
    <source>
        <strain evidence="3">NEAU-351</strain>
    </source>
</reference>
<evidence type="ECO:0000256" key="1">
    <source>
        <dbReference type="SAM" id="MobiDB-lite"/>
    </source>
</evidence>
<sequence>MGEDSDDSGISGPAQAETPDGPPPRHALDPAVESVWLGRRSPPRLGRPRLSTLLLTAAFIAVLALYLTVR</sequence>
<keyword evidence="2" id="KW-1133">Transmembrane helix</keyword>
<proteinExistence type="predicted"/>
<evidence type="ECO:0000313" key="3">
    <source>
        <dbReference type="EMBL" id="MBH0775606.1"/>
    </source>
</evidence>
<dbReference type="RefSeq" id="WP_196147962.1">
    <property type="nucleotide sequence ID" value="NZ_JADMLG010000002.1"/>
</dbReference>
<protein>
    <submittedName>
        <fullName evidence="3">Uncharacterized protein</fullName>
    </submittedName>
</protein>
<keyword evidence="4" id="KW-1185">Reference proteome</keyword>
<dbReference type="EMBL" id="JADMLG010000002">
    <property type="protein sequence ID" value="MBH0775606.1"/>
    <property type="molecule type" value="Genomic_DNA"/>
</dbReference>